<protein>
    <recommendedName>
        <fullName evidence="3">TrpR like protein, YerC/YecD</fullName>
    </recommendedName>
</protein>
<dbReference type="PANTHER" id="PTHR40080">
    <property type="entry name" value="LMO1763 PROTEIN"/>
    <property type="match status" value="1"/>
</dbReference>
<sequence>MPRYKAEKISYDKQDQLMDKFCEILSNLESKNAIRDFLKDLLNRQERMMLIRRLLIAEMLEQGITYREIIKKLKCGSPTIARVERWLHFGRQGYKKALEKKKKK</sequence>
<dbReference type="PANTHER" id="PTHR40080:SF1">
    <property type="entry name" value="TRPR-LIKE PROTEIN YERC_YECD"/>
    <property type="match status" value="1"/>
</dbReference>
<gene>
    <name evidence="1" type="ORF">A2824_02590</name>
</gene>
<dbReference type="Gene3D" id="1.10.1270.10">
    <property type="entry name" value="TrpR-like"/>
    <property type="match status" value="1"/>
</dbReference>
<dbReference type="STRING" id="1801743.A2824_02590"/>
<dbReference type="Proteomes" id="UP000178059">
    <property type="component" value="Unassembled WGS sequence"/>
</dbReference>
<accession>A0A1F6VL32</accession>
<dbReference type="InterPro" id="IPR010921">
    <property type="entry name" value="Trp_repressor/repl_initiator"/>
</dbReference>
<dbReference type="InterPro" id="IPR000831">
    <property type="entry name" value="Trp_repress"/>
</dbReference>
<dbReference type="NCBIfam" id="TIGR02531">
    <property type="entry name" value="yecD_yerC"/>
    <property type="match status" value="1"/>
</dbReference>
<evidence type="ECO:0000313" key="2">
    <source>
        <dbReference type="Proteomes" id="UP000178059"/>
    </source>
</evidence>
<dbReference type="AlphaFoldDB" id="A0A1F6VL32"/>
<dbReference type="EMBL" id="MFTT01000010">
    <property type="protein sequence ID" value="OGI70195.1"/>
    <property type="molecule type" value="Genomic_DNA"/>
</dbReference>
<dbReference type="SUPFAM" id="SSF48295">
    <property type="entry name" value="TrpR-like"/>
    <property type="match status" value="1"/>
</dbReference>
<comment type="caution">
    <text evidence="1">The sequence shown here is derived from an EMBL/GenBank/DDBJ whole genome shotgun (WGS) entry which is preliminary data.</text>
</comment>
<dbReference type="GO" id="GO:0003700">
    <property type="term" value="F:DNA-binding transcription factor activity"/>
    <property type="evidence" value="ECO:0007669"/>
    <property type="project" value="InterPro"/>
</dbReference>
<dbReference type="InterPro" id="IPR013368">
    <property type="entry name" value="YecD_YerC"/>
</dbReference>
<reference evidence="1 2" key="1">
    <citation type="journal article" date="2016" name="Nat. Commun.">
        <title>Thousands of microbial genomes shed light on interconnected biogeochemical processes in an aquifer system.</title>
        <authorList>
            <person name="Anantharaman K."/>
            <person name="Brown C.T."/>
            <person name="Hug L.A."/>
            <person name="Sharon I."/>
            <person name="Castelle C.J."/>
            <person name="Probst A.J."/>
            <person name="Thomas B.C."/>
            <person name="Singh A."/>
            <person name="Wilkins M.J."/>
            <person name="Karaoz U."/>
            <person name="Brodie E.L."/>
            <person name="Williams K.H."/>
            <person name="Hubbard S.S."/>
            <person name="Banfield J.F."/>
        </authorList>
    </citation>
    <scope>NUCLEOTIDE SEQUENCE [LARGE SCALE GENOMIC DNA]</scope>
</reference>
<dbReference type="GO" id="GO:0043565">
    <property type="term" value="F:sequence-specific DNA binding"/>
    <property type="evidence" value="ECO:0007669"/>
    <property type="project" value="InterPro"/>
</dbReference>
<dbReference type="InterPro" id="IPR038116">
    <property type="entry name" value="TrpR-like_sf"/>
</dbReference>
<organism evidence="1 2">
    <name type="scientific">Candidatus Nomurabacteria bacterium RIFCSPHIGHO2_01_FULL_42_16</name>
    <dbReference type="NCBI Taxonomy" id="1801743"/>
    <lineage>
        <taxon>Bacteria</taxon>
        <taxon>Candidatus Nomuraibacteriota</taxon>
    </lineage>
</organism>
<evidence type="ECO:0000313" key="1">
    <source>
        <dbReference type="EMBL" id="OGI70195.1"/>
    </source>
</evidence>
<dbReference type="Pfam" id="PF01371">
    <property type="entry name" value="Trp_repressor"/>
    <property type="match status" value="1"/>
</dbReference>
<evidence type="ECO:0008006" key="3">
    <source>
        <dbReference type="Google" id="ProtNLM"/>
    </source>
</evidence>
<name>A0A1F6VL32_9BACT</name>
<proteinExistence type="predicted"/>